<reference evidence="1 2" key="1">
    <citation type="submission" date="2018-09" db="EMBL/GenBank/DDBJ databases">
        <title>The draft genome of Acinetobacter spp. strains.</title>
        <authorList>
            <person name="Qin J."/>
            <person name="Feng Y."/>
            <person name="Zong Z."/>
        </authorList>
    </citation>
    <scope>NUCLEOTIDE SEQUENCE [LARGE SCALE GENOMIC DNA]</scope>
    <source>
        <strain evidence="1 2">WCHAc060002</strain>
    </source>
</reference>
<dbReference type="RefSeq" id="WP_106985647.1">
    <property type="nucleotide sequence ID" value="NZ_CP035934.2"/>
</dbReference>
<accession>A0A3A8G4X0</accession>
<sequence length="128" mass="14033">MKNFILFACASCIATVALADSSWQCANSIAEISCAKQGYCQIPQNLNNTFSITIKNNNQIAVCAQNNCWRGSSQAVQNGNQTTYAIKQFSWTTLDQPNSEYLLAVDQNTQHLSLQGAGKKYNLQCVNA</sequence>
<dbReference type="EMBL" id="RAXZ01000006">
    <property type="protein sequence ID" value="RKG53599.1"/>
    <property type="molecule type" value="Genomic_DNA"/>
</dbReference>
<proteinExistence type="predicted"/>
<comment type="caution">
    <text evidence="1">The sequence shown here is derived from an EMBL/GenBank/DDBJ whole genome shotgun (WGS) entry which is preliminary data.</text>
</comment>
<dbReference type="AlphaFoldDB" id="A0A3A8G4X0"/>
<evidence type="ECO:0000313" key="2">
    <source>
        <dbReference type="Proteomes" id="UP000281084"/>
    </source>
</evidence>
<organism evidence="1 2">
    <name type="scientific">Acinetobacter cumulans</name>
    <dbReference type="NCBI Taxonomy" id="2136182"/>
    <lineage>
        <taxon>Bacteria</taxon>
        <taxon>Pseudomonadati</taxon>
        <taxon>Pseudomonadota</taxon>
        <taxon>Gammaproteobacteria</taxon>
        <taxon>Moraxellales</taxon>
        <taxon>Moraxellaceae</taxon>
        <taxon>Acinetobacter</taxon>
    </lineage>
</organism>
<gene>
    <name evidence="1" type="ORF">D7V64_06785</name>
</gene>
<dbReference type="Proteomes" id="UP000281084">
    <property type="component" value="Unassembled WGS sequence"/>
</dbReference>
<name>A0A3A8G4X0_9GAMM</name>
<protein>
    <submittedName>
        <fullName evidence="1">Uncharacterized protein</fullName>
    </submittedName>
</protein>
<evidence type="ECO:0000313" key="1">
    <source>
        <dbReference type="EMBL" id="RKG53599.1"/>
    </source>
</evidence>